<organism evidence="1 2">
    <name type="scientific">Sphaerodactylus townsendi</name>
    <dbReference type="NCBI Taxonomy" id="933632"/>
    <lineage>
        <taxon>Eukaryota</taxon>
        <taxon>Metazoa</taxon>
        <taxon>Chordata</taxon>
        <taxon>Craniata</taxon>
        <taxon>Vertebrata</taxon>
        <taxon>Euteleostomi</taxon>
        <taxon>Lepidosauria</taxon>
        <taxon>Squamata</taxon>
        <taxon>Bifurcata</taxon>
        <taxon>Gekkota</taxon>
        <taxon>Sphaerodactylidae</taxon>
        <taxon>Sphaerodactylus</taxon>
    </lineage>
</organism>
<dbReference type="EMBL" id="CM037628">
    <property type="protein sequence ID" value="KAH7996785.1"/>
    <property type="molecule type" value="Genomic_DNA"/>
</dbReference>
<sequence length="100" mass="10857">MGVAEGSCICWGSACGAHLAKTFTFKAAPRGCDKSRVANSGTEYRPYTELTPLQVTRHYGVHPTPPPRFGFSLHKAAVLDLGLDKEDGAPKKVGWLLREE</sequence>
<gene>
    <name evidence="1" type="ORF">K3G42_010950</name>
</gene>
<protein>
    <submittedName>
        <fullName evidence="1">Uncharacterized protein</fullName>
    </submittedName>
</protein>
<accession>A0ACB8EVB5</accession>
<comment type="caution">
    <text evidence="1">The sequence shown here is derived from an EMBL/GenBank/DDBJ whole genome shotgun (WGS) entry which is preliminary data.</text>
</comment>
<evidence type="ECO:0000313" key="1">
    <source>
        <dbReference type="EMBL" id="KAH7996785.1"/>
    </source>
</evidence>
<keyword evidence="2" id="KW-1185">Reference proteome</keyword>
<dbReference type="Proteomes" id="UP000827872">
    <property type="component" value="Linkage Group LG15"/>
</dbReference>
<evidence type="ECO:0000313" key="2">
    <source>
        <dbReference type="Proteomes" id="UP000827872"/>
    </source>
</evidence>
<name>A0ACB8EVB5_9SAUR</name>
<reference evidence="1" key="1">
    <citation type="submission" date="2021-08" db="EMBL/GenBank/DDBJ databases">
        <title>The first chromosome-level gecko genome reveals the dynamic sex chromosomes of Neotropical dwarf geckos (Sphaerodactylidae: Sphaerodactylus).</title>
        <authorList>
            <person name="Pinto B.J."/>
            <person name="Keating S.E."/>
            <person name="Gamble T."/>
        </authorList>
    </citation>
    <scope>NUCLEOTIDE SEQUENCE</scope>
    <source>
        <strain evidence="1">TG3544</strain>
    </source>
</reference>
<proteinExistence type="predicted"/>